<evidence type="ECO:0000313" key="3">
    <source>
        <dbReference type="EMBL" id="CAK9170369.1"/>
    </source>
</evidence>
<feature type="compositionally biased region" description="Low complexity" evidence="1">
    <location>
        <begin position="74"/>
        <end position="86"/>
    </location>
</feature>
<evidence type="ECO:0000313" key="4">
    <source>
        <dbReference type="Proteomes" id="UP001642360"/>
    </source>
</evidence>
<sequence>MPLENRSTHPNMSTNNRGFHSGQSFTRQQNTGGENRQKGKTPLHCTYCNLDKNTIDVCYKLHEYPTKRPRNSSKKSNSGSSSSGLKPSKDRALVSALLITQEQYNNTLALLSSVVPASMLIWKV</sequence>
<feature type="region of interest" description="Disordered" evidence="1">
    <location>
        <begin position="64"/>
        <end position="88"/>
    </location>
</feature>
<keyword evidence="4" id="KW-1185">Reference proteome</keyword>
<comment type="caution">
    <text evidence="3">The sequence shown here is derived from an EMBL/GenBank/DDBJ whole genome shotgun (WGS) entry which is preliminary data.</text>
</comment>
<feature type="compositionally biased region" description="Polar residues" evidence="1">
    <location>
        <begin position="8"/>
        <end position="34"/>
    </location>
</feature>
<feature type="region of interest" description="Disordered" evidence="1">
    <location>
        <begin position="1"/>
        <end position="44"/>
    </location>
</feature>
<gene>
    <name evidence="2" type="ORF">ILEXP_LOCUS1969</name>
    <name evidence="3" type="ORF">ILEXP_LOCUS39851</name>
</gene>
<name>A0ABC8TU28_9AQUA</name>
<dbReference type="AlphaFoldDB" id="A0ABC8TU28"/>
<dbReference type="EMBL" id="CAUOFW020005488">
    <property type="protein sequence ID" value="CAK9170369.1"/>
    <property type="molecule type" value="Genomic_DNA"/>
</dbReference>
<dbReference type="EMBL" id="CAUOFW020000688">
    <property type="protein sequence ID" value="CAK9135046.1"/>
    <property type="molecule type" value="Genomic_DNA"/>
</dbReference>
<proteinExistence type="predicted"/>
<evidence type="ECO:0000256" key="1">
    <source>
        <dbReference type="SAM" id="MobiDB-lite"/>
    </source>
</evidence>
<organism evidence="3 4">
    <name type="scientific">Ilex paraguariensis</name>
    <name type="common">yerba mate</name>
    <dbReference type="NCBI Taxonomy" id="185542"/>
    <lineage>
        <taxon>Eukaryota</taxon>
        <taxon>Viridiplantae</taxon>
        <taxon>Streptophyta</taxon>
        <taxon>Embryophyta</taxon>
        <taxon>Tracheophyta</taxon>
        <taxon>Spermatophyta</taxon>
        <taxon>Magnoliopsida</taxon>
        <taxon>eudicotyledons</taxon>
        <taxon>Gunneridae</taxon>
        <taxon>Pentapetalae</taxon>
        <taxon>asterids</taxon>
        <taxon>campanulids</taxon>
        <taxon>Aquifoliales</taxon>
        <taxon>Aquifoliaceae</taxon>
        <taxon>Ilex</taxon>
    </lineage>
</organism>
<dbReference type="Proteomes" id="UP001642360">
    <property type="component" value="Unassembled WGS sequence"/>
</dbReference>
<reference evidence="3 4" key="1">
    <citation type="submission" date="2024-02" db="EMBL/GenBank/DDBJ databases">
        <authorList>
            <person name="Vignale AGUSTIN F."/>
            <person name="Sosa J E."/>
            <person name="Modenutti C."/>
        </authorList>
    </citation>
    <scope>NUCLEOTIDE SEQUENCE [LARGE SCALE GENOMIC DNA]</scope>
</reference>
<protein>
    <submittedName>
        <fullName evidence="3">Uncharacterized protein</fullName>
    </submittedName>
</protein>
<evidence type="ECO:0000313" key="2">
    <source>
        <dbReference type="EMBL" id="CAK9135046.1"/>
    </source>
</evidence>
<accession>A0ABC8TU28</accession>